<dbReference type="InterPro" id="IPR036390">
    <property type="entry name" value="WH_DNA-bd_sf"/>
</dbReference>
<dbReference type="InterPro" id="IPR050679">
    <property type="entry name" value="Bact_HTH_transcr_reg"/>
</dbReference>
<dbReference type="PANTHER" id="PTHR44846">
    <property type="entry name" value="MANNOSYL-D-GLYCERATE TRANSPORT/METABOLISM SYSTEM REPRESSOR MNGR-RELATED"/>
    <property type="match status" value="1"/>
</dbReference>
<comment type="caution">
    <text evidence="5">The sequence shown here is derived from an EMBL/GenBank/DDBJ whole genome shotgun (WGS) entry which is preliminary data.</text>
</comment>
<dbReference type="SUPFAM" id="SSF46785">
    <property type="entry name" value="Winged helix' DNA-binding domain"/>
    <property type="match status" value="1"/>
</dbReference>
<evidence type="ECO:0000256" key="3">
    <source>
        <dbReference type="ARBA" id="ARBA00023163"/>
    </source>
</evidence>
<reference evidence="5 6" key="1">
    <citation type="submission" date="2022-10" db="EMBL/GenBank/DDBJ databases">
        <title>Defluviimonas sp. nov., isolated from ocean surface water.</title>
        <authorList>
            <person name="He W."/>
            <person name="Wang L."/>
            <person name="Zhang D.-F."/>
        </authorList>
    </citation>
    <scope>NUCLEOTIDE SEQUENCE [LARGE SCALE GENOMIC DNA]</scope>
    <source>
        <strain evidence="5 6">WL0002</strain>
    </source>
</reference>
<evidence type="ECO:0000259" key="4">
    <source>
        <dbReference type="PROSITE" id="PS50949"/>
    </source>
</evidence>
<dbReference type="PROSITE" id="PS50949">
    <property type="entry name" value="HTH_GNTR"/>
    <property type="match status" value="1"/>
</dbReference>
<accession>A0ABT2ZFW6</accession>
<feature type="domain" description="HTH gntR-type" evidence="4">
    <location>
        <begin position="18"/>
        <end position="86"/>
    </location>
</feature>
<dbReference type="InterPro" id="IPR028978">
    <property type="entry name" value="Chorismate_lyase_/UTRA_dom_sf"/>
</dbReference>
<evidence type="ECO:0000313" key="6">
    <source>
        <dbReference type="Proteomes" id="UP001652542"/>
    </source>
</evidence>
<dbReference type="CDD" id="cd07377">
    <property type="entry name" value="WHTH_GntR"/>
    <property type="match status" value="1"/>
</dbReference>
<dbReference type="Gene3D" id="3.40.1410.10">
    <property type="entry name" value="Chorismate lyase-like"/>
    <property type="match status" value="1"/>
</dbReference>
<dbReference type="RefSeq" id="WP_263735659.1">
    <property type="nucleotide sequence ID" value="NZ_JAOWKY010000004.1"/>
</dbReference>
<sequence length="254" mass="27496">MTIAEYLDPKRWLSPTGGPLYVQLRKRIEAGVTEGILPPDTPLPPEREIAALTELSRVTVRKAIAELVDKGLVVQRQGSGSSIAPGRPRVQQSLSRLTSFTEDMARRGLGSASHWLERGLFLPSPDEVLTLGLGSDDQVARLARLRLADGRPMAVERASLPPDILPNPLAVSHSLYEVLAQAGVRPVRAIQKISAVNLTEADAALLGLPAGAAGLRIERISYLPEGRVAEFTRSLYRGDAYDFVAELRIPEQGA</sequence>
<dbReference type="EMBL" id="JAOWKY010000004">
    <property type="protein sequence ID" value="MCV2869989.1"/>
    <property type="molecule type" value="Genomic_DNA"/>
</dbReference>
<dbReference type="PANTHER" id="PTHR44846:SF1">
    <property type="entry name" value="MANNOSYL-D-GLYCERATE TRANSPORT_METABOLISM SYSTEM REPRESSOR MNGR-RELATED"/>
    <property type="match status" value="1"/>
</dbReference>
<proteinExistence type="predicted"/>
<dbReference type="SUPFAM" id="SSF64288">
    <property type="entry name" value="Chorismate lyase-like"/>
    <property type="match status" value="1"/>
</dbReference>
<keyword evidence="3" id="KW-0804">Transcription</keyword>
<dbReference type="InterPro" id="IPR011663">
    <property type="entry name" value="UTRA"/>
</dbReference>
<dbReference type="SMART" id="SM00866">
    <property type="entry name" value="UTRA"/>
    <property type="match status" value="1"/>
</dbReference>
<evidence type="ECO:0000313" key="5">
    <source>
        <dbReference type="EMBL" id="MCV2869989.1"/>
    </source>
</evidence>
<dbReference type="PRINTS" id="PR00035">
    <property type="entry name" value="HTHGNTR"/>
</dbReference>
<gene>
    <name evidence="5" type="ORF">OEW28_15265</name>
</gene>
<evidence type="ECO:0000256" key="2">
    <source>
        <dbReference type="ARBA" id="ARBA00023125"/>
    </source>
</evidence>
<evidence type="ECO:0000256" key="1">
    <source>
        <dbReference type="ARBA" id="ARBA00023015"/>
    </source>
</evidence>
<keyword evidence="2" id="KW-0238">DNA-binding</keyword>
<dbReference type="Gene3D" id="1.10.10.10">
    <property type="entry name" value="Winged helix-like DNA-binding domain superfamily/Winged helix DNA-binding domain"/>
    <property type="match status" value="1"/>
</dbReference>
<dbReference type="InterPro" id="IPR000524">
    <property type="entry name" value="Tscrpt_reg_HTH_GntR"/>
</dbReference>
<dbReference type="InterPro" id="IPR036388">
    <property type="entry name" value="WH-like_DNA-bd_sf"/>
</dbReference>
<dbReference type="SMART" id="SM00345">
    <property type="entry name" value="HTH_GNTR"/>
    <property type="match status" value="1"/>
</dbReference>
<dbReference type="Proteomes" id="UP001652542">
    <property type="component" value="Unassembled WGS sequence"/>
</dbReference>
<name>A0ABT2ZFW6_9RHOB</name>
<keyword evidence="6" id="KW-1185">Reference proteome</keyword>
<keyword evidence="1" id="KW-0805">Transcription regulation</keyword>
<organism evidence="5 6">
    <name type="scientific">Albidovulum marisflavi</name>
    <dbReference type="NCBI Taxonomy" id="2984159"/>
    <lineage>
        <taxon>Bacteria</taxon>
        <taxon>Pseudomonadati</taxon>
        <taxon>Pseudomonadota</taxon>
        <taxon>Alphaproteobacteria</taxon>
        <taxon>Rhodobacterales</taxon>
        <taxon>Paracoccaceae</taxon>
        <taxon>Albidovulum</taxon>
    </lineage>
</organism>
<dbReference type="Pfam" id="PF00392">
    <property type="entry name" value="GntR"/>
    <property type="match status" value="1"/>
</dbReference>
<protein>
    <submittedName>
        <fullName evidence="5">GntR family transcriptional regulator</fullName>
    </submittedName>
</protein>
<dbReference type="Pfam" id="PF07702">
    <property type="entry name" value="UTRA"/>
    <property type="match status" value="1"/>
</dbReference>